<reference evidence="3" key="1">
    <citation type="journal article" date="2018" name="Nat. Microbiol.">
        <title>Leveraging single-cell genomics to expand the fungal tree of life.</title>
        <authorList>
            <person name="Ahrendt S.R."/>
            <person name="Quandt C.A."/>
            <person name="Ciobanu D."/>
            <person name="Clum A."/>
            <person name="Salamov A."/>
            <person name="Andreopoulos B."/>
            <person name="Cheng J.F."/>
            <person name="Woyke T."/>
            <person name="Pelin A."/>
            <person name="Henrissat B."/>
            <person name="Reynolds N.K."/>
            <person name="Benny G.L."/>
            <person name="Smith M.E."/>
            <person name="James T.Y."/>
            <person name="Grigoriev I.V."/>
        </authorList>
    </citation>
    <scope>NUCLEOTIDE SEQUENCE [LARGE SCALE GENOMIC DNA]</scope>
</reference>
<dbReference type="EMBL" id="KZ994067">
    <property type="protein sequence ID" value="RKO93924.1"/>
    <property type="molecule type" value="Genomic_DNA"/>
</dbReference>
<evidence type="ECO:0000313" key="2">
    <source>
        <dbReference type="EMBL" id="RKO93924.1"/>
    </source>
</evidence>
<proteinExistence type="predicted"/>
<feature type="region of interest" description="Disordered" evidence="1">
    <location>
        <begin position="1"/>
        <end position="37"/>
    </location>
</feature>
<dbReference type="AlphaFoldDB" id="A0A4P9WLZ6"/>
<feature type="compositionally biased region" description="Pro residues" evidence="1">
    <location>
        <begin position="61"/>
        <end position="73"/>
    </location>
</feature>
<feature type="region of interest" description="Disordered" evidence="1">
    <location>
        <begin position="52"/>
        <end position="100"/>
    </location>
</feature>
<feature type="compositionally biased region" description="Polar residues" evidence="1">
    <location>
        <begin position="1"/>
        <end position="16"/>
    </location>
</feature>
<accession>A0A4P9WLZ6</accession>
<dbReference type="Proteomes" id="UP000269721">
    <property type="component" value="Unassembled WGS sequence"/>
</dbReference>
<sequence>MQNIYTSPRQLPTLKTLSREVPPADSPRHCPNRSIPATYYLANHDDLAVTSTPDVLESPSASPPPNQPPNPKPRPNHHPTLPSNPLYQRTNITSNNKPPKPIIMMVEPNRQVEKPATQWTEGRPTLLWTSMQPQLVDSSSVQTKSTHSHVTTSPVYHLTDQPAYGRTKFMQLDSVPNFISLIVHDLVHKAAPQGEGTSDPMASGKQGRPTIAGRSAAWLFTTAIAIDQH</sequence>
<name>A0A4P9WLZ6_9FUNG</name>
<feature type="compositionally biased region" description="Polar residues" evidence="1">
    <location>
        <begin position="81"/>
        <end position="97"/>
    </location>
</feature>
<evidence type="ECO:0000256" key="1">
    <source>
        <dbReference type="SAM" id="MobiDB-lite"/>
    </source>
</evidence>
<organism evidence="2 3">
    <name type="scientific">Blyttiomyces helicus</name>
    <dbReference type="NCBI Taxonomy" id="388810"/>
    <lineage>
        <taxon>Eukaryota</taxon>
        <taxon>Fungi</taxon>
        <taxon>Fungi incertae sedis</taxon>
        <taxon>Chytridiomycota</taxon>
        <taxon>Chytridiomycota incertae sedis</taxon>
        <taxon>Chytridiomycetes</taxon>
        <taxon>Chytridiomycetes incertae sedis</taxon>
        <taxon>Blyttiomyces</taxon>
    </lineage>
</organism>
<gene>
    <name evidence="2" type="ORF">BDK51DRAFT_29581</name>
</gene>
<evidence type="ECO:0000313" key="3">
    <source>
        <dbReference type="Proteomes" id="UP000269721"/>
    </source>
</evidence>
<keyword evidence="3" id="KW-1185">Reference proteome</keyword>
<protein>
    <submittedName>
        <fullName evidence="2">Uncharacterized protein</fullName>
    </submittedName>
</protein>